<dbReference type="InterPro" id="IPR013320">
    <property type="entry name" value="ConA-like_dom_sf"/>
</dbReference>
<dbReference type="SUPFAM" id="SSF49899">
    <property type="entry name" value="Concanavalin A-like lectins/glucanases"/>
    <property type="match status" value="1"/>
</dbReference>
<dbReference type="GO" id="GO:0006888">
    <property type="term" value="P:endoplasmic reticulum to Golgi vesicle-mediated transport"/>
    <property type="evidence" value="ECO:0007669"/>
    <property type="project" value="TreeGrafter"/>
</dbReference>
<evidence type="ECO:0000256" key="4">
    <source>
        <dbReference type="ARBA" id="ARBA00022989"/>
    </source>
</evidence>
<dbReference type="GO" id="GO:0005793">
    <property type="term" value="C:endoplasmic reticulum-Golgi intermediate compartment"/>
    <property type="evidence" value="ECO:0007669"/>
    <property type="project" value="TreeGrafter"/>
</dbReference>
<dbReference type="OrthoDB" id="270293at2759"/>
<dbReference type="KEGG" id="pbl:PAAG_00110"/>
<dbReference type="GeneID" id="9101057"/>
<dbReference type="GO" id="GO:0005537">
    <property type="term" value="F:D-mannose binding"/>
    <property type="evidence" value="ECO:0007669"/>
    <property type="project" value="TreeGrafter"/>
</dbReference>
<dbReference type="InterPro" id="IPR005052">
    <property type="entry name" value="Lectin_leg"/>
</dbReference>
<dbReference type="GO" id="GO:0005789">
    <property type="term" value="C:endoplasmic reticulum membrane"/>
    <property type="evidence" value="ECO:0007669"/>
    <property type="project" value="TreeGrafter"/>
</dbReference>
<organism evidence="10 11">
    <name type="scientific">Paracoccidioides lutzii (strain ATCC MYA-826 / Pb01)</name>
    <name type="common">Paracoccidioides brasiliensis</name>
    <dbReference type="NCBI Taxonomy" id="502779"/>
    <lineage>
        <taxon>Eukaryota</taxon>
        <taxon>Fungi</taxon>
        <taxon>Dikarya</taxon>
        <taxon>Ascomycota</taxon>
        <taxon>Pezizomycotina</taxon>
        <taxon>Eurotiomycetes</taxon>
        <taxon>Eurotiomycetidae</taxon>
        <taxon>Onygenales</taxon>
        <taxon>Ajellomycetaceae</taxon>
        <taxon>Paracoccidioides</taxon>
    </lineage>
</organism>
<dbReference type="OMA" id="GCTADIR"/>
<dbReference type="HOGENOM" id="CLU_041093_1_1_1"/>
<feature type="region of interest" description="Disordered" evidence="6">
    <location>
        <begin position="276"/>
        <end position="308"/>
    </location>
</feature>
<dbReference type="STRING" id="502779.C1GNL5"/>
<keyword evidence="11" id="KW-1185">Reference proteome</keyword>
<comment type="subcellular location">
    <subcellularLocation>
        <location evidence="1">Membrane</location>
        <topology evidence="1">Single-pass type I membrane protein</topology>
    </subcellularLocation>
</comment>
<dbReference type="PANTHER" id="PTHR12223">
    <property type="entry name" value="VESICULAR MANNOSE-BINDING LECTIN"/>
    <property type="match status" value="1"/>
</dbReference>
<dbReference type="FunFam" id="2.60.120.200:FF:000095">
    <property type="entry name" value="Lectin family integral membrane protein"/>
    <property type="match status" value="1"/>
</dbReference>
<keyword evidence="5 7" id="KW-0472">Membrane</keyword>
<keyword evidence="4 7" id="KW-1133">Transmembrane helix</keyword>
<evidence type="ECO:0000256" key="8">
    <source>
        <dbReference type="SAM" id="SignalP"/>
    </source>
</evidence>
<accession>C1GNL5</accession>
<sequence>MLLRLLPCLWLWMLGLGLGLAHTSEDPNDFENHPDVKRVPMKAYTLTQPYLDSDSDNRWFDFGGDTVVRADQYIRLTPALQSRQGWLFSRVPLTATNWQIELEFSIHGEGNLHGDGMALWLTKQRATKGPVFGSTDKFEGLGIFFDTYKNNRASVTFPYVMAMMGDGNTAYDQAHDGKANELAGCSARGLRGASIPTKARLTYFQDSFLSLELQYKSDYSWTPCFTIKASDEQPINIPTVAYLGLSAETGELSDNHDIIAINTYSLYSQVPANQGADAAGKKEKEKVLSETGKGPAYHRQHDGSGSAGRDHGRGGWLWFLFKVVMFLVLVVAVYVGFTAYRASQKRRF</sequence>
<feature type="transmembrane region" description="Helical" evidence="7">
    <location>
        <begin position="316"/>
        <end position="340"/>
    </location>
</feature>
<dbReference type="Pfam" id="PF03388">
    <property type="entry name" value="Lectin_leg-like"/>
    <property type="match status" value="1"/>
</dbReference>
<keyword evidence="2 7" id="KW-0812">Transmembrane</keyword>
<dbReference type="InterPro" id="IPR051136">
    <property type="entry name" value="Intracellular_Lectin-GPT"/>
</dbReference>
<dbReference type="RefSeq" id="XP_015700245.1">
    <property type="nucleotide sequence ID" value="XM_015843910.1"/>
</dbReference>
<dbReference type="Gene3D" id="2.60.120.200">
    <property type="match status" value="1"/>
</dbReference>
<dbReference type="Proteomes" id="UP000002059">
    <property type="component" value="Partially assembled WGS sequence"/>
</dbReference>
<feature type="domain" description="L-type lectin-like" evidence="9">
    <location>
        <begin position="38"/>
        <end position="266"/>
    </location>
</feature>
<evidence type="ECO:0000256" key="7">
    <source>
        <dbReference type="SAM" id="Phobius"/>
    </source>
</evidence>
<evidence type="ECO:0000259" key="9">
    <source>
        <dbReference type="PROSITE" id="PS51328"/>
    </source>
</evidence>
<dbReference type="CDD" id="cd07308">
    <property type="entry name" value="lectin_leg-like"/>
    <property type="match status" value="1"/>
</dbReference>
<dbReference type="PROSITE" id="PS51328">
    <property type="entry name" value="L_LECTIN_LIKE"/>
    <property type="match status" value="1"/>
</dbReference>
<dbReference type="GO" id="GO:0000139">
    <property type="term" value="C:Golgi membrane"/>
    <property type="evidence" value="ECO:0007669"/>
    <property type="project" value="TreeGrafter"/>
</dbReference>
<evidence type="ECO:0000256" key="3">
    <source>
        <dbReference type="ARBA" id="ARBA00022729"/>
    </source>
</evidence>
<keyword evidence="3 8" id="KW-0732">Signal</keyword>
<dbReference type="PANTHER" id="PTHR12223:SF45">
    <property type="entry name" value="RE50040P"/>
    <property type="match status" value="1"/>
</dbReference>
<evidence type="ECO:0000313" key="10">
    <source>
        <dbReference type="EMBL" id="EEH35787.2"/>
    </source>
</evidence>
<dbReference type="GO" id="GO:0030134">
    <property type="term" value="C:COPII-coated ER to Golgi transport vesicle"/>
    <property type="evidence" value="ECO:0007669"/>
    <property type="project" value="TreeGrafter"/>
</dbReference>
<protein>
    <recommendedName>
        <fullName evidence="9">L-type lectin-like domain-containing protein</fullName>
    </recommendedName>
</protein>
<evidence type="ECO:0000313" key="11">
    <source>
        <dbReference type="Proteomes" id="UP000002059"/>
    </source>
</evidence>
<reference evidence="10 11" key="1">
    <citation type="journal article" date="2011" name="PLoS Genet.">
        <title>Comparative genomic analysis of human fungal pathogens causing paracoccidioidomycosis.</title>
        <authorList>
            <person name="Desjardins C.A."/>
            <person name="Champion M.D."/>
            <person name="Holder J.W."/>
            <person name="Muszewska A."/>
            <person name="Goldberg J."/>
            <person name="Bailao A.M."/>
            <person name="Brigido M.M."/>
            <person name="Ferreira M.E."/>
            <person name="Garcia A.M."/>
            <person name="Grynberg M."/>
            <person name="Gujja S."/>
            <person name="Heiman D.I."/>
            <person name="Henn M.R."/>
            <person name="Kodira C.D."/>
            <person name="Leon-Narvaez H."/>
            <person name="Longo L.V."/>
            <person name="Ma L.J."/>
            <person name="Malavazi I."/>
            <person name="Matsuo A.L."/>
            <person name="Morais F.V."/>
            <person name="Pereira M."/>
            <person name="Rodriguez-Brito S."/>
            <person name="Sakthikumar S."/>
            <person name="Salem-Izacc S.M."/>
            <person name="Sykes S.M."/>
            <person name="Teixeira M.M."/>
            <person name="Vallejo M.C."/>
            <person name="Walter M.E."/>
            <person name="Yandava C."/>
            <person name="Young S."/>
            <person name="Zeng Q."/>
            <person name="Zucker J."/>
            <person name="Felipe M.S."/>
            <person name="Goldman G.H."/>
            <person name="Haas B.J."/>
            <person name="McEwen J.G."/>
            <person name="Nino-Vega G."/>
            <person name="Puccia R."/>
            <person name="San-Blas G."/>
            <person name="Soares C.M."/>
            <person name="Birren B.W."/>
            <person name="Cuomo C.A."/>
        </authorList>
    </citation>
    <scope>NUCLEOTIDE SEQUENCE [LARGE SCALE GENOMIC DNA]</scope>
    <source>
        <strain evidence="11">ATCC MYA-826 / Pb01</strain>
    </source>
</reference>
<feature type="chain" id="PRO_5002909951" description="L-type lectin-like domain-containing protein" evidence="8">
    <location>
        <begin position="22"/>
        <end position="348"/>
    </location>
</feature>
<proteinExistence type="predicted"/>
<name>C1GNL5_PARBA</name>
<evidence type="ECO:0000256" key="6">
    <source>
        <dbReference type="SAM" id="MobiDB-lite"/>
    </source>
</evidence>
<gene>
    <name evidence="10" type="ORF">PAAG_00110</name>
</gene>
<evidence type="ECO:0000256" key="1">
    <source>
        <dbReference type="ARBA" id="ARBA00004479"/>
    </source>
</evidence>
<dbReference type="AlphaFoldDB" id="C1GNL5"/>
<dbReference type="EMBL" id="KN293992">
    <property type="protein sequence ID" value="EEH35787.2"/>
    <property type="molecule type" value="Genomic_DNA"/>
</dbReference>
<evidence type="ECO:0000256" key="2">
    <source>
        <dbReference type="ARBA" id="ARBA00022692"/>
    </source>
</evidence>
<dbReference type="VEuPathDB" id="FungiDB:PAAG_00110"/>
<feature type="compositionally biased region" description="Basic and acidic residues" evidence="6">
    <location>
        <begin position="279"/>
        <end position="288"/>
    </location>
</feature>
<evidence type="ECO:0000256" key="5">
    <source>
        <dbReference type="ARBA" id="ARBA00023136"/>
    </source>
</evidence>
<feature type="signal peptide" evidence="8">
    <location>
        <begin position="1"/>
        <end position="21"/>
    </location>
</feature>